<evidence type="ECO:0000313" key="3">
    <source>
        <dbReference type="Proteomes" id="UP000297245"/>
    </source>
</evidence>
<feature type="transmembrane region" description="Helical" evidence="1">
    <location>
        <begin position="197"/>
        <end position="218"/>
    </location>
</feature>
<accession>A0A4S8MQG3</accession>
<proteinExistence type="predicted"/>
<evidence type="ECO:0000313" key="2">
    <source>
        <dbReference type="EMBL" id="THV05132.1"/>
    </source>
</evidence>
<sequence>MFYPMLAFNITSAKNKTFSTHYPSAMSKDKLYTLTSWSHTSLPSWWFTSTVMMWSNYTSGFCPQNIQGHFMLVPSASPVFPESTARTEGSRIYWRLSKYRILRLLFTLVGKEKLKRTEAAVDENRSKIDTKRTENYSFASLAAVPYAHIVAKRLKNKKPKGPITTLAPNLKDIIFRWLFQYMRALTHAHLDRPRALIAPYFFLVISQLIIFTLFGVTLSECLNPFRPCLTIYLQDSVSQVIVLLGRHALAKEILHNFDKLPGTINKADTDQASFWLKHFPTRSFLVEFDLAQVINLLWISFKMRTRETFVSGLNLQSLTTPSITPLVAFAAAVVFLDEFLGVPTDVRLCHESRDWRSNWECRGQSFTILSSANAGSNGIDSRSPQWLSTVPPFLTVIFFELYVKGKFDASFRYFIPIQEQLRNAHVHSDRGDKKGRRLEHRFEHPALHAELFVPMVHAKMISLLHEIHHSKVSDEKVQVKASGYEYGGRNIQKHLEYDPVLYQRIRGEINLGERSTTLFECPSSMPTTPGFSDYEASSYLSAAVLMPTHAIDIVEETLVILAGLTPDISIFLMLLPHLILNFSDQATVIYRRLIQNFVRQ</sequence>
<dbReference type="OrthoDB" id="2150324at2759"/>
<keyword evidence="1" id="KW-0472">Membrane</keyword>
<organism evidence="2 3">
    <name type="scientific">Dendrothele bispora (strain CBS 962.96)</name>
    <dbReference type="NCBI Taxonomy" id="1314807"/>
    <lineage>
        <taxon>Eukaryota</taxon>
        <taxon>Fungi</taxon>
        <taxon>Dikarya</taxon>
        <taxon>Basidiomycota</taxon>
        <taxon>Agaricomycotina</taxon>
        <taxon>Agaricomycetes</taxon>
        <taxon>Agaricomycetidae</taxon>
        <taxon>Agaricales</taxon>
        <taxon>Agaricales incertae sedis</taxon>
        <taxon>Dendrothele</taxon>
    </lineage>
</organism>
<dbReference type="EMBL" id="ML179051">
    <property type="protein sequence ID" value="THV05132.1"/>
    <property type="molecule type" value="Genomic_DNA"/>
</dbReference>
<keyword evidence="1" id="KW-1133">Transmembrane helix</keyword>
<protein>
    <submittedName>
        <fullName evidence="2">Uncharacterized protein</fullName>
    </submittedName>
</protein>
<keyword evidence="3" id="KW-1185">Reference proteome</keyword>
<keyword evidence="1" id="KW-0812">Transmembrane</keyword>
<dbReference type="GO" id="GO:0016020">
    <property type="term" value="C:membrane"/>
    <property type="evidence" value="ECO:0007669"/>
    <property type="project" value="InterPro"/>
</dbReference>
<name>A0A4S8MQG3_DENBC</name>
<dbReference type="AlphaFoldDB" id="A0A4S8MQG3"/>
<dbReference type="Proteomes" id="UP000297245">
    <property type="component" value="Unassembled WGS sequence"/>
</dbReference>
<reference evidence="2 3" key="1">
    <citation type="journal article" date="2019" name="Nat. Ecol. Evol.">
        <title>Megaphylogeny resolves global patterns of mushroom evolution.</title>
        <authorList>
            <person name="Varga T."/>
            <person name="Krizsan K."/>
            <person name="Foldi C."/>
            <person name="Dima B."/>
            <person name="Sanchez-Garcia M."/>
            <person name="Sanchez-Ramirez S."/>
            <person name="Szollosi G.J."/>
            <person name="Szarkandi J.G."/>
            <person name="Papp V."/>
            <person name="Albert L."/>
            <person name="Andreopoulos W."/>
            <person name="Angelini C."/>
            <person name="Antonin V."/>
            <person name="Barry K.W."/>
            <person name="Bougher N.L."/>
            <person name="Buchanan P."/>
            <person name="Buyck B."/>
            <person name="Bense V."/>
            <person name="Catcheside P."/>
            <person name="Chovatia M."/>
            <person name="Cooper J."/>
            <person name="Damon W."/>
            <person name="Desjardin D."/>
            <person name="Finy P."/>
            <person name="Geml J."/>
            <person name="Haridas S."/>
            <person name="Hughes K."/>
            <person name="Justo A."/>
            <person name="Karasinski D."/>
            <person name="Kautmanova I."/>
            <person name="Kiss B."/>
            <person name="Kocsube S."/>
            <person name="Kotiranta H."/>
            <person name="LaButti K.M."/>
            <person name="Lechner B.E."/>
            <person name="Liimatainen K."/>
            <person name="Lipzen A."/>
            <person name="Lukacs Z."/>
            <person name="Mihaltcheva S."/>
            <person name="Morgado L.N."/>
            <person name="Niskanen T."/>
            <person name="Noordeloos M.E."/>
            <person name="Ohm R.A."/>
            <person name="Ortiz-Santana B."/>
            <person name="Ovrebo C."/>
            <person name="Racz N."/>
            <person name="Riley R."/>
            <person name="Savchenko A."/>
            <person name="Shiryaev A."/>
            <person name="Soop K."/>
            <person name="Spirin V."/>
            <person name="Szebenyi C."/>
            <person name="Tomsovsky M."/>
            <person name="Tulloss R.E."/>
            <person name="Uehling J."/>
            <person name="Grigoriev I.V."/>
            <person name="Vagvolgyi C."/>
            <person name="Papp T."/>
            <person name="Martin F.M."/>
            <person name="Miettinen O."/>
            <person name="Hibbett D.S."/>
            <person name="Nagy L.G."/>
        </authorList>
    </citation>
    <scope>NUCLEOTIDE SEQUENCE [LARGE SCALE GENOMIC DNA]</scope>
    <source>
        <strain evidence="2 3">CBS 962.96</strain>
    </source>
</reference>
<evidence type="ECO:0000256" key="1">
    <source>
        <dbReference type="SAM" id="Phobius"/>
    </source>
</evidence>
<gene>
    <name evidence="2" type="ORF">K435DRAFT_850328</name>
</gene>